<dbReference type="PROSITE" id="PS51746">
    <property type="entry name" value="PPM_2"/>
    <property type="match status" value="1"/>
</dbReference>
<accession>A0A813K9C9</accession>
<sequence>MSPPAPDHAVGVRVRVAGLLAKPELNGKDGCISEFKPGSPDRWMVSLDSGGAYALKQCNLRLLPGPSFRLVAGSAALQGLRSSQEDRHIKIPDLSKAARALKMPVDHLGQPCAFFAVFDGHQGQLCSEFAARHLHLRLLKRLTAETSPCSDEQLADAIRRAFLDVDTEFLARHRTSPDGTTVVAALIVGDRCFIAWAGDSRGILCQRSEVVFATEDHRPTNPSEQERVLKVGGEVTNMGDGAWRVARAGYEDRVREINRAEQQGMGLIGKYPVALAVSRSLGDREFKSVTGSQGSQDVIIATPEVRCFLLDKSHTLLALMCDGVTDAMNDKE</sequence>
<dbReference type="SMART" id="SM00332">
    <property type="entry name" value="PP2Cc"/>
    <property type="match status" value="1"/>
</dbReference>
<dbReference type="Proteomes" id="UP000626109">
    <property type="component" value="Unassembled WGS sequence"/>
</dbReference>
<dbReference type="Pfam" id="PF00481">
    <property type="entry name" value="PP2C"/>
    <property type="match status" value="1"/>
</dbReference>
<dbReference type="Gene3D" id="3.60.40.10">
    <property type="entry name" value="PPM-type phosphatase domain"/>
    <property type="match status" value="1"/>
</dbReference>
<dbReference type="CDD" id="cd00143">
    <property type="entry name" value="PP2Cc"/>
    <property type="match status" value="1"/>
</dbReference>
<dbReference type="InterPro" id="IPR001932">
    <property type="entry name" value="PPM-type_phosphatase-like_dom"/>
</dbReference>
<dbReference type="AlphaFoldDB" id="A0A813K9C9"/>
<dbReference type="SUPFAM" id="SSF81606">
    <property type="entry name" value="PP2C-like"/>
    <property type="match status" value="1"/>
</dbReference>
<protein>
    <recommendedName>
        <fullName evidence="1">PPM-type phosphatase domain-containing protein</fullName>
    </recommendedName>
</protein>
<gene>
    <name evidence="2" type="ORF">PGLA2088_LOCUS31772</name>
</gene>
<dbReference type="InterPro" id="IPR036457">
    <property type="entry name" value="PPM-type-like_dom_sf"/>
</dbReference>
<feature type="domain" description="PPM-type phosphatase" evidence="1">
    <location>
        <begin position="71"/>
        <end position="332"/>
    </location>
</feature>
<dbReference type="PANTHER" id="PTHR13832:SF827">
    <property type="entry name" value="PROTEIN PHOSPHATASE 1L"/>
    <property type="match status" value="1"/>
</dbReference>
<dbReference type="InterPro" id="IPR015655">
    <property type="entry name" value="PP2C"/>
</dbReference>
<dbReference type="GO" id="GO:0004722">
    <property type="term" value="F:protein serine/threonine phosphatase activity"/>
    <property type="evidence" value="ECO:0007669"/>
    <property type="project" value="InterPro"/>
</dbReference>
<dbReference type="PANTHER" id="PTHR13832">
    <property type="entry name" value="PROTEIN PHOSPHATASE 2C"/>
    <property type="match status" value="1"/>
</dbReference>
<organism evidence="2 3">
    <name type="scientific">Polarella glacialis</name>
    <name type="common">Dinoflagellate</name>
    <dbReference type="NCBI Taxonomy" id="89957"/>
    <lineage>
        <taxon>Eukaryota</taxon>
        <taxon>Sar</taxon>
        <taxon>Alveolata</taxon>
        <taxon>Dinophyceae</taxon>
        <taxon>Suessiales</taxon>
        <taxon>Suessiaceae</taxon>
        <taxon>Polarella</taxon>
    </lineage>
</organism>
<proteinExistence type="predicted"/>
<dbReference type="EMBL" id="CAJNNW010029583">
    <property type="protein sequence ID" value="CAE8700764.1"/>
    <property type="molecule type" value="Genomic_DNA"/>
</dbReference>
<comment type="caution">
    <text evidence="2">The sequence shown here is derived from an EMBL/GenBank/DDBJ whole genome shotgun (WGS) entry which is preliminary data.</text>
</comment>
<reference evidence="2" key="1">
    <citation type="submission" date="2021-02" db="EMBL/GenBank/DDBJ databases">
        <authorList>
            <person name="Dougan E. K."/>
            <person name="Rhodes N."/>
            <person name="Thang M."/>
            <person name="Chan C."/>
        </authorList>
    </citation>
    <scope>NUCLEOTIDE SEQUENCE</scope>
</reference>
<evidence type="ECO:0000313" key="3">
    <source>
        <dbReference type="Proteomes" id="UP000626109"/>
    </source>
</evidence>
<name>A0A813K9C9_POLGL</name>
<feature type="non-terminal residue" evidence="2">
    <location>
        <position position="1"/>
    </location>
</feature>
<evidence type="ECO:0000313" key="2">
    <source>
        <dbReference type="EMBL" id="CAE8700764.1"/>
    </source>
</evidence>
<evidence type="ECO:0000259" key="1">
    <source>
        <dbReference type="PROSITE" id="PS51746"/>
    </source>
</evidence>